<protein>
    <recommendedName>
        <fullName evidence="5">Zinc-finger domain-containing protein</fullName>
    </recommendedName>
</protein>
<keyword evidence="4" id="KW-1185">Reference proteome</keyword>
<name>A0A6F8ZIB7_9FIRM</name>
<keyword evidence="2" id="KW-0472">Membrane</keyword>
<feature type="compositionally biased region" description="Basic residues" evidence="1">
    <location>
        <begin position="159"/>
        <end position="170"/>
    </location>
</feature>
<gene>
    <name evidence="3" type="ORF">R50_2240</name>
</gene>
<keyword evidence="2" id="KW-0812">Transmembrane</keyword>
<dbReference type="AlphaFoldDB" id="A0A6F8ZIB7"/>
<dbReference type="EMBL" id="LR778114">
    <property type="protein sequence ID" value="CAB1129737.1"/>
    <property type="molecule type" value="Genomic_DNA"/>
</dbReference>
<feature type="compositionally biased region" description="Gly residues" evidence="1">
    <location>
        <begin position="309"/>
        <end position="322"/>
    </location>
</feature>
<evidence type="ECO:0000256" key="1">
    <source>
        <dbReference type="SAM" id="MobiDB-lite"/>
    </source>
</evidence>
<feature type="compositionally biased region" description="Low complexity" evidence="1">
    <location>
        <begin position="173"/>
        <end position="189"/>
    </location>
</feature>
<sequence>MTNMQRHLSDEELLTVLSPRAPERGRRHLAACPDCRRRAQDLERLLAALPPPRQQPARDGAAFRQWAQARPAAGRRGRAPVRTLGWAAVLTALLLAAGLSLPFRAPATPVAGPATRLVPLNPAFRRDRVVVYWQPASPTARLELHLTPAPPGAALSRGVVHRTRASRPRGQHSPGRPAGPDDGAGAASPLALFRRGGHDGGLPLCAPSQQPAGFLRPPRQPQIHRLPAGVDPDETAAGPARTAAPVRRTGSLPRTAVNSIYAGGSGYADEQLGPLVFAGSRHGAGRARFHRGRGPCRHRARLLHAGIPAGGGPGHHPAGGAGHPVLRDPDRAHPGPHLHRPGQVRAAGRAYVGLCG</sequence>
<dbReference type="Proteomes" id="UP000503399">
    <property type="component" value="Chromosome"/>
</dbReference>
<keyword evidence="2" id="KW-1133">Transmembrane helix</keyword>
<dbReference type="KEGG" id="hfv:R50_2240"/>
<proteinExistence type="predicted"/>
<evidence type="ECO:0000313" key="3">
    <source>
        <dbReference type="EMBL" id="CAB1129737.1"/>
    </source>
</evidence>
<reference evidence="3 4" key="1">
    <citation type="submission" date="2020-02" db="EMBL/GenBank/DDBJ databases">
        <authorList>
            <person name="Hogendoorn C."/>
        </authorList>
    </citation>
    <scope>NUCLEOTIDE SEQUENCE [LARGE SCALE GENOMIC DNA]</scope>
    <source>
        <strain evidence="3">R501</strain>
    </source>
</reference>
<evidence type="ECO:0008006" key="5">
    <source>
        <dbReference type="Google" id="ProtNLM"/>
    </source>
</evidence>
<accession>A0A6F8ZIB7</accession>
<evidence type="ECO:0000313" key="4">
    <source>
        <dbReference type="Proteomes" id="UP000503399"/>
    </source>
</evidence>
<feature type="transmembrane region" description="Helical" evidence="2">
    <location>
        <begin position="84"/>
        <end position="103"/>
    </location>
</feature>
<feature type="region of interest" description="Disordered" evidence="1">
    <location>
        <begin position="153"/>
        <end position="193"/>
    </location>
</feature>
<evidence type="ECO:0000256" key="2">
    <source>
        <dbReference type="SAM" id="Phobius"/>
    </source>
</evidence>
<feature type="region of interest" description="Disordered" evidence="1">
    <location>
        <begin position="309"/>
        <end position="341"/>
    </location>
</feature>
<organism evidence="3 4">
    <name type="scientific">Candidatus Hydrogenisulfobacillus filiaventi</name>
    <dbReference type="NCBI Taxonomy" id="2707344"/>
    <lineage>
        <taxon>Bacteria</taxon>
        <taxon>Bacillati</taxon>
        <taxon>Bacillota</taxon>
        <taxon>Clostridia</taxon>
        <taxon>Eubacteriales</taxon>
        <taxon>Clostridiales Family XVII. Incertae Sedis</taxon>
        <taxon>Candidatus Hydrogenisulfobacillus</taxon>
    </lineage>
</organism>